<dbReference type="SUPFAM" id="SSF52799">
    <property type="entry name" value="(Phosphotyrosine protein) phosphatases II"/>
    <property type="match status" value="2"/>
</dbReference>
<comment type="similarity">
    <text evidence="1">Belongs to the protein-tyrosine phosphatase family.</text>
</comment>
<dbReference type="InterPro" id="IPR050348">
    <property type="entry name" value="Protein-Tyr_Phosphatase"/>
</dbReference>
<dbReference type="PANTHER" id="PTHR19134:SF562">
    <property type="entry name" value="PROTEIN-TYROSINE-PHOSPHATASE"/>
    <property type="match status" value="1"/>
</dbReference>
<evidence type="ECO:0000313" key="8">
    <source>
        <dbReference type="Proteomes" id="UP001497623"/>
    </source>
</evidence>
<dbReference type="Pfam" id="PF00102">
    <property type="entry name" value="Y_phosphatase"/>
    <property type="match status" value="2"/>
</dbReference>
<reference evidence="7 8" key="1">
    <citation type="submission" date="2024-05" db="EMBL/GenBank/DDBJ databases">
        <authorList>
            <person name="Wallberg A."/>
        </authorList>
    </citation>
    <scope>NUCLEOTIDE SEQUENCE [LARGE SCALE GENOMIC DNA]</scope>
</reference>
<dbReference type="AlphaFoldDB" id="A0AAV2RQQ3"/>
<feature type="domain" description="Tyrosine specific protein phosphatases" evidence="6">
    <location>
        <begin position="295"/>
        <end position="368"/>
    </location>
</feature>
<keyword evidence="8" id="KW-1185">Reference proteome</keyword>
<name>A0AAV2RQQ3_MEGNR</name>
<protein>
    <recommendedName>
        <fullName evidence="2">protein-tyrosine-phosphatase</fullName>
        <ecNumber evidence="2">3.1.3.48</ecNumber>
    </recommendedName>
</protein>
<dbReference type="EMBL" id="CAXKWB010026465">
    <property type="protein sequence ID" value="CAL4130278.1"/>
    <property type="molecule type" value="Genomic_DNA"/>
</dbReference>
<accession>A0AAV2RQQ3</accession>
<keyword evidence="4" id="KW-0904">Protein phosphatase</keyword>
<organism evidence="7 8">
    <name type="scientific">Meganyctiphanes norvegica</name>
    <name type="common">Northern krill</name>
    <name type="synonym">Thysanopoda norvegica</name>
    <dbReference type="NCBI Taxonomy" id="48144"/>
    <lineage>
        <taxon>Eukaryota</taxon>
        <taxon>Metazoa</taxon>
        <taxon>Ecdysozoa</taxon>
        <taxon>Arthropoda</taxon>
        <taxon>Crustacea</taxon>
        <taxon>Multicrustacea</taxon>
        <taxon>Malacostraca</taxon>
        <taxon>Eumalacostraca</taxon>
        <taxon>Eucarida</taxon>
        <taxon>Euphausiacea</taxon>
        <taxon>Euphausiidae</taxon>
        <taxon>Meganyctiphanes</taxon>
    </lineage>
</organism>
<evidence type="ECO:0000313" key="7">
    <source>
        <dbReference type="EMBL" id="CAL4130278.1"/>
    </source>
</evidence>
<evidence type="ECO:0000256" key="3">
    <source>
        <dbReference type="ARBA" id="ARBA00022801"/>
    </source>
</evidence>
<proteinExistence type="inferred from homology"/>
<dbReference type="InterPro" id="IPR029021">
    <property type="entry name" value="Prot-tyrosine_phosphatase-like"/>
</dbReference>
<sequence length="380" mass="42736">QVMHYQFTSWPDHSVPSNPSTLAVMLRDIRNNFSNETCVVHCSAGIGRTGTVLLTLLVLDQIDVTGQMHIPEVLHVLRSCRMNLVDNPDQYRFVHELLLEMMYGRLTSATGQEFLHTFAKTTASALRVQHDKLMNLPQGHTYELASFPSYSQFNRDQTILPADGRMVFLNSIRGANGSQYINAVRVNGFMIKDALLAMEHPLPHTLSHAWHLVMEQDVAVWVLLHSFPIGSESYPQILTSNIPGVNLLTHVVSESIFFKESQVTVETEGSHRPRTISVLELHGWPSDALLPSSPAALLKALVRVTQLTDNSRKVLYSCRDGVSGCGVATSLSLILERYQHLELIDVFKSVMSVKYDRAQFINDFEQYQFLYTAVKSHLTS</sequence>
<comment type="caution">
    <text evidence="7">The sequence shown here is derived from an EMBL/GenBank/DDBJ whole genome shotgun (WGS) entry which is preliminary data.</text>
</comment>
<dbReference type="GO" id="GO:0048666">
    <property type="term" value="P:neuron development"/>
    <property type="evidence" value="ECO:0007669"/>
    <property type="project" value="UniProtKB-ARBA"/>
</dbReference>
<dbReference type="EC" id="3.1.3.48" evidence="2"/>
<dbReference type="Gene3D" id="3.90.190.10">
    <property type="entry name" value="Protein tyrosine phosphatase superfamily"/>
    <property type="match status" value="2"/>
</dbReference>
<gene>
    <name evidence="7" type="ORF">MNOR_LOCUS26464</name>
</gene>
<dbReference type="PANTHER" id="PTHR19134">
    <property type="entry name" value="RECEPTOR-TYPE TYROSINE-PROTEIN PHOSPHATASE"/>
    <property type="match status" value="1"/>
</dbReference>
<evidence type="ECO:0000259" key="5">
    <source>
        <dbReference type="PROSITE" id="PS50055"/>
    </source>
</evidence>
<dbReference type="SMART" id="SM00404">
    <property type="entry name" value="PTPc_motif"/>
    <property type="match status" value="2"/>
</dbReference>
<dbReference type="InterPro" id="IPR016130">
    <property type="entry name" value="Tyr_Pase_AS"/>
</dbReference>
<feature type="domain" description="Tyrosine-protein phosphatase" evidence="5">
    <location>
        <begin position="126"/>
        <end position="377"/>
    </location>
</feature>
<dbReference type="PROSITE" id="PS00383">
    <property type="entry name" value="TYR_PHOSPHATASE_1"/>
    <property type="match status" value="1"/>
</dbReference>
<evidence type="ECO:0000256" key="4">
    <source>
        <dbReference type="ARBA" id="ARBA00022912"/>
    </source>
</evidence>
<evidence type="ECO:0000256" key="2">
    <source>
        <dbReference type="ARBA" id="ARBA00013064"/>
    </source>
</evidence>
<feature type="non-terminal residue" evidence="7">
    <location>
        <position position="1"/>
    </location>
</feature>
<dbReference type="PROSITE" id="PS50055">
    <property type="entry name" value="TYR_PHOSPHATASE_PTP"/>
    <property type="match status" value="2"/>
</dbReference>
<evidence type="ECO:0000259" key="6">
    <source>
        <dbReference type="PROSITE" id="PS50056"/>
    </source>
</evidence>
<evidence type="ECO:0000256" key="1">
    <source>
        <dbReference type="ARBA" id="ARBA00009580"/>
    </source>
</evidence>
<dbReference type="PRINTS" id="PR00700">
    <property type="entry name" value="PRTYPHPHTASE"/>
</dbReference>
<feature type="domain" description="Tyrosine specific protein phosphatases" evidence="6">
    <location>
        <begin position="39"/>
        <end position="92"/>
    </location>
</feature>
<feature type="domain" description="Tyrosine-protein phosphatase" evidence="5">
    <location>
        <begin position="1"/>
        <end position="101"/>
    </location>
</feature>
<dbReference type="SMART" id="SM00194">
    <property type="entry name" value="PTPc"/>
    <property type="match status" value="1"/>
</dbReference>
<dbReference type="InterPro" id="IPR003595">
    <property type="entry name" value="Tyr_Pase_cat"/>
</dbReference>
<keyword evidence="3" id="KW-0378">Hydrolase</keyword>
<dbReference type="PROSITE" id="PS50056">
    <property type="entry name" value="TYR_PHOSPHATASE_2"/>
    <property type="match status" value="2"/>
</dbReference>
<dbReference type="InterPro" id="IPR000242">
    <property type="entry name" value="PTP_cat"/>
</dbReference>
<dbReference type="CDD" id="cd00047">
    <property type="entry name" value="PTPc"/>
    <property type="match status" value="1"/>
</dbReference>
<dbReference type="InterPro" id="IPR000387">
    <property type="entry name" value="Tyr_Pase_dom"/>
</dbReference>
<dbReference type="Proteomes" id="UP001497623">
    <property type="component" value="Unassembled WGS sequence"/>
</dbReference>
<dbReference type="GO" id="GO:0004725">
    <property type="term" value="F:protein tyrosine phosphatase activity"/>
    <property type="evidence" value="ECO:0007669"/>
    <property type="project" value="InterPro"/>
</dbReference>